<dbReference type="InterPro" id="IPR013783">
    <property type="entry name" value="Ig-like_fold"/>
</dbReference>
<dbReference type="EMBL" id="CAJOBD010052068">
    <property type="protein sequence ID" value="CAF4354563.1"/>
    <property type="molecule type" value="Genomic_DNA"/>
</dbReference>
<keyword evidence="1" id="KW-0326">Glycosidase</keyword>
<reference evidence="3" key="1">
    <citation type="submission" date="2021-02" db="EMBL/GenBank/DDBJ databases">
        <authorList>
            <person name="Nowell W R."/>
        </authorList>
    </citation>
    <scope>NUCLEOTIDE SEQUENCE</scope>
</reference>
<evidence type="ECO:0000313" key="4">
    <source>
        <dbReference type="Proteomes" id="UP000663836"/>
    </source>
</evidence>
<dbReference type="SUPFAM" id="SSF51445">
    <property type="entry name" value="(Trans)glycosidases"/>
    <property type="match status" value="1"/>
</dbReference>
<dbReference type="Proteomes" id="UP000663836">
    <property type="component" value="Unassembled WGS sequence"/>
</dbReference>
<gene>
    <name evidence="3" type="ORF">JBS370_LOCUS42034</name>
</gene>
<proteinExistence type="predicted"/>
<dbReference type="PANTHER" id="PTHR43730:SF1">
    <property type="entry name" value="BETA-MANNOSIDASE"/>
    <property type="match status" value="1"/>
</dbReference>
<dbReference type="Pfam" id="PF00703">
    <property type="entry name" value="Glyco_hydro_2"/>
    <property type="match status" value="1"/>
</dbReference>
<dbReference type="InterPro" id="IPR036156">
    <property type="entry name" value="Beta-gal/glucu_dom_sf"/>
</dbReference>
<sequence>MWQVDVRLSGGDNTTMYKFNFQLKKTAWSFNTTVRFNQKITVTLSVPNEHVQLWWPNGYGDQPLYELIVSNNNQSIDSRFIGFRTVELVQSNYSDSINGTSFYFRINSRPIFIKGSNWIPPDSFQERV</sequence>
<dbReference type="Gene3D" id="3.20.20.80">
    <property type="entry name" value="Glycosidases"/>
    <property type="match status" value="1"/>
</dbReference>
<dbReference type="AlphaFoldDB" id="A0A820LB48"/>
<dbReference type="SUPFAM" id="SSF49303">
    <property type="entry name" value="beta-Galactosidase/glucuronidase domain"/>
    <property type="match status" value="1"/>
</dbReference>
<feature type="non-terminal residue" evidence="3">
    <location>
        <position position="128"/>
    </location>
</feature>
<dbReference type="InterPro" id="IPR006102">
    <property type="entry name" value="Ig-like_GH2"/>
</dbReference>
<name>A0A820LB48_9BILA</name>
<feature type="domain" description="Glycoside hydrolase family 2 immunoglobulin-like beta-sandwich" evidence="2">
    <location>
        <begin position="4"/>
        <end position="84"/>
    </location>
</feature>
<evidence type="ECO:0000313" key="3">
    <source>
        <dbReference type="EMBL" id="CAF4354563.1"/>
    </source>
</evidence>
<dbReference type="InterPro" id="IPR017853">
    <property type="entry name" value="GH"/>
</dbReference>
<dbReference type="GO" id="GO:0004567">
    <property type="term" value="F:beta-mannosidase activity"/>
    <property type="evidence" value="ECO:0007669"/>
    <property type="project" value="TreeGrafter"/>
</dbReference>
<organism evidence="3 4">
    <name type="scientific">Rotaria sordida</name>
    <dbReference type="NCBI Taxonomy" id="392033"/>
    <lineage>
        <taxon>Eukaryota</taxon>
        <taxon>Metazoa</taxon>
        <taxon>Spiralia</taxon>
        <taxon>Gnathifera</taxon>
        <taxon>Rotifera</taxon>
        <taxon>Eurotatoria</taxon>
        <taxon>Bdelloidea</taxon>
        <taxon>Philodinida</taxon>
        <taxon>Philodinidae</taxon>
        <taxon>Rotaria</taxon>
    </lineage>
</organism>
<comment type="caution">
    <text evidence="3">The sequence shown here is derived from an EMBL/GenBank/DDBJ whole genome shotgun (WGS) entry which is preliminary data.</text>
</comment>
<dbReference type="InterPro" id="IPR050887">
    <property type="entry name" value="Beta-mannosidase_GH2"/>
</dbReference>
<evidence type="ECO:0000256" key="1">
    <source>
        <dbReference type="ARBA" id="ARBA00023295"/>
    </source>
</evidence>
<dbReference type="PANTHER" id="PTHR43730">
    <property type="entry name" value="BETA-MANNOSIDASE"/>
    <property type="match status" value="1"/>
</dbReference>
<keyword evidence="1" id="KW-0378">Hydrolase</keyword>
<accession>A0A820LB48</accession>
<dbReference type="GO" id="GO:0006516">
    <property type="term" value="P:glycoprotein catabolic process"/>
    <property type="evidence" value="ECO:0007669"/>
    <property type="project" value="TreeGrafter"/>
</dbReference>
<evidence type="ECO:0000259" key="2">
    <source>
        <dbReference type="Pfam" id="PF00703"/>
    </source>
</evidence>
<dbReference type="Gene3D" id="2.60.40.10">
    <property type="entry name" value="Immunoglobulins"/>
    <property type="match status" value="1"/>
</dbReference>
<protein>
    <recommendedName>
        <fullName evidence="2">Glycoside hydrolase family 2 immunoglobulin-like beta-sandwich domain-containing protein</fullName>
    </recommendedName>
</protein>
<dbReference type="GO" id="GO:0005975">
    <property type="term" value="P:carbohydrate metabolic process"/>
    <property type="evidence" value="ECO:0007669"/>
    <property type="project" value="InterPro"/>
</dbReference>